<evidence type="ECO:0000313" key="3">
    <source>
        <dbReference type="EMBL" id="GAA3712992.1"/>
    </source>
</evidence>
<name>A0ABP7E3D3_9ACTN</name>
<feature type="domain" description="PAS fold-3" evidence="2">
    <location>
        <begin position="43"/>
        <end position="130"/>
    </location>
</feature>
<dbReference type="InterPro" id="IPR013655">
    <property type="entry name" value="PAS_fold_3"/>
</dbReference>
<dbReference type="InterPro" id="IPR035965">
    <property type="entry name" value="PAS-like_dom_sf"/>
</dbReference>
<organism evidence="3 4">
    <name type="scientific">Streptomyces tremellae</name>
    <dbReference type="NCBI Taxonomy" id="1124239"/>
    <lineage>
        <taxon>Bacteria</taxon>
        <taxon>Bacillati</taxon>
        <taxon>Actinomycetota</taxon>
        <taxon>Actinomycetes</taxon>
        <taxon>Kitasatosporales</taxon>
        <taxon>Streptomycetaceae</taxon>
        <taxon>Streptomyces</taxon>
    </lineage>
</organism>
<feature type="compositionally biased region" description="Low complexity" evidence="1">
    <location>
        <begin position="337"/>
        <end position="353"/>
    </location>
</feature>
<evidence type="ECO:0000259" key="2">
    <source>
        <dbReference type="Pfam" id="PF08447"/>
    </source>
</evidence>
<dbReference type="CDD" id="cd00130">
    <property type="entry name" value="PAS"/>
    <property type="match status" value="1"/>
</dbReference>
<dbReference type="SUPFAM" id="SSF55785">
    <property type="entry name" value="PYP-like sensor domain (PAS domain)"/>
    <property type="match status" value="1"/>
</dbReference>
<feature type="compositionally biased region" description="Low complexity" evidence="1">
    <location>
        <begin position="302"/>
        <end position="315"/>
    </location>
</feature>
<comment type="caution">
    <text evidence="3">The sequence shown here is derived from an EMBL/GenBank/DDBJ whole genome shotgun (WGS) entry which is preliminary data.</text>
</comment>
<dbReference type="Proteomes" id="UP001499884">
    <property type="component" value="Unassembled WGS sequence"/>
</dbReference>
<accession>A0ABP7E3D3</accession>
<keyword evidence="4" id="KW-1185">Reference proteome</keyword>
<sequence length="353" mass="36865">MADGGAPGDPPHGAHSATARPTQAHVPGRMNSFDWDLRAGRLDLDPAALAVLGLSPDGYDGRATTATGMIPPEEAARLRVRARLVLRQGVDGFGAYYRARGHDGVLRTLHAQAQIRHDSRGRPNRLVGVVREAGSAGSPAGEIPGRSGLVERLSFLMARAVSLDDVTAALNDPEVLGGLGALGMILGVVEGGRMHVPVHPETGVDLPILERSCLDEPLPMARAVTARRPLFVRSPKEYRTGYPTMWPQIEPFPPGAGAYLPLVAEGRFLGVLGSSSPGRASSTRASATCCSPWRAASRRASRAPSCTARSTTSRRTSSERCCRGSSPTCPAPSSRCATAPRGSAGASAATGTT</sequence>
<dbReference type="Gene3D" id="3.30.450.20">
    <property type="entry name" value="PAS domain"/>
    <property type="match status" value="1"/>
</dbReference>
<dbReference type="InterPro" id="IPR000014">
    <property type="entry name" value="PAS"/>
</dbReference>
<evidence type="ECO:0000313" key="4">
    <source>
        <dbReference type="Proteomes" id="UP001499884"/>
    </source>
</evidence>
<dbReference type="EMBL" id="BAABEP010000003">
    <property type="protein sequence ID" value="GAA3712992.1"/>
    <property type="molecule type" value="Genomic_DNA"/>
</dbReference>
<feature type="region of interest" description="Disordered" evidence="1">
    <location>
        <begin position="1"/>
        <end position="27"/>
    </location>
</feature>
<dbReference type="Pfam" id="PF08447">
    <property type="entry name" value="PAS_3"/>
    <property type="match status" value="1"/>
</dbReference>
<gene>
    <name evidence="3" type="ORF">GCM10023082_08410</name>
</gene>
<proteinExistence type="predicted"/>
<feature type="region of interest" description="Disordered" evidence="1">
    <location>
        <begin position="301"/>
        <end position="353"/>
    </location>
</feature>
<reference evidence="4" key="1">
    <citation type="journal article" date="2019" name="Int. J. Syst. Evol. Microbiol.">
        <title>The Global Catalogue of Microorganisms (GCM) 10K type strain sequencing project: providing services to taxonomists for standard genome sequencing and annotation.</title>
        <authorList>
            <consortium name="The Broad Institute Genomics Platform"/>
            <consortium name="The Broad Institute Genome Sequencing Center for Infectious Disease"/>
            <person name="Wu L."/>
            <person name="Ma J."/>
        </authorList>
    </citation>
    <scope>NUCLEOTIDE SEQUENCE [LARGE SCALE GENOMIC DNA]</scope>
    <source>
        <strain evidence="4">JCM 30846</strain>
    </source>
</reference>
<evidence type="ECO:0000256" key="1">
    <source>
        <dbReference type="SAM" id="MobiDB-lite"/>
    </source>
</evidence>
<protein>
    <recommendedName>
        <fullName evidence="2">PAS fold-3 domain-containing protein</fullName>
    </recommendedName>
</protein>